<comment type="caution">
    <text evidence="1">The sequence shown here is derived from an EMBL/GenBank/DDBJ whole genome shotgun (WGS) entry which is preliminary data.</text>
</comment>
<dbReference type="AlphaFoldDB" id="A0AAW2KD20"/>
<sequence length="137" mass="15946">MCHSSTTQEWRHSNQMYLDFTVEPRNVRLGLCTDLFVPHGQYGRAYSYWPVILVAYNLPLKMCMSSEYMFLKILTPDSSDPQCQCVPRVVDRGVAQFVACGCTDARCHEPGIHDAHCIDVDHEWPTRFWHGGWMEYR</sequence>
<protein>
    <submittedName>
        <fullName evidence="1">Uncharacterized protein</fullName>
    </submittedName>
</protein>
<evidence type="ECO:0000313" key="1">
    <source>
        <dbReference type="EMBL" id="KAL0303758.1"/>
    </source>
</evidence>
<name>A0AAW2KD20_SESRA</name>
<reference evidence="1" key="2">
    <citation type="journal article" date="2024" name="Plant">
        <title>Genomic evolution and insights into agronomic trait innovations of Sesamum species.</title>
        <authorList>
            <person name="Miao H."/>
            <person name="Wang L."/>
            <person name="Qu L."/>
            <person name="Liu H."/>
            <person name="Sun Y."/>
            <person name="Le M."/>
            <person name="Wang Q."/>
            <person name="Wei S."/>
            <person name="Zheng Y."/>
            <person name="Lin W."/>
            <person name="Duan Y."/>
            <person name="Cao H."/>
            <person name="Xiong S."/>
            <person name="Wang X."/>
            <person name="Wei L."/>
            <person name="Li C."/>
            <person name="Ma Q."/>
            <person name="Ju M."/>
            <person name="Zhao R."/>
            <person name="Li G."/>
            <person name="Mu C."/>
            <person name="Tian Q."/>
            <person name="Mei H."/>
            <person name="Zhang T."/>
            <person name="Gao T."/>
            <person name="Zhang H."/>
        </authorList>
    </citation>
    <scope>NUCLEOTIDE SEQUENCE</scope>
    <source>
        <strain evidence="1">G02</strain>
    </source>
</reference>
<organism evidence="1">
    <name type="scientific">Sesamum radiatum</name>
    <name type="common">Black benniseed</name>
    <dbReference type="NCBI Taxonomy" id="300843"/>
    <lineage>
        <taxon>Eukaryota</taxon>
        <taxon>Viridiplantae</taxon>
        <taxon>Streptophyta</taxon>
        <taxon>Embryophyta</taxon>
        <taxon>Tracheophyta</taxon>
        <taxon>Spermatophyta</taxon>
        <taxon>Magnoliopsida</taxon>
        <taxon>eudicotyledons</taxon>
        <taxon>Gunneridae</taxon>
        <taxon>Pentapetalae</taxon>
        <taxon>asterids</taxon>
        <taxon>lamiids</taxon>
        <taxon>Lamiales</taxon>
        <taxon>Pedaliaceae</taxon>
        <taxon>Sesamum</taxon>
    </lineage>
</organism>
<gene>
    <name evidence="1" type="ORF">Sradi_6243900</name>
</gene>
<accession>A0AAW2KD20</accession>
<dbReference type="InterPro" id="IPR004242">
    <property type="entry name" value="Transposase_21"/>
</dbReference>
<proteinExistence type="predicted"/>
<reference evidence="1" key="1">
    <citation type="submission" date="2020-06" db="EMBL/GenBank/DDBJ databases">
        <authorList>
            <person name="Li T."/>
            <person name="Hu X."/>
            <person name="Zhang T."/>
            <person name="Song X."/>
            <person name="Zhang H."/>
            <person name="Dai N."/>
            <person name="Sheng W."/>
            <person name="Hou X."/>
            <person name="Wei L."/>
        </authorList>
    </citation>
    <scope>NUCLEOTIDE SEQUENCE</scope>
    <source>
        <strain evidence="1">G02</strain>
        <tissue evidence="1">Leaf</tissue>
    </source>
</reference>
<dbReference type="Pfam" id="PF02992">
    <property type="entry name" value="Transposase_21"/>
    <property type="match status" value="1"/>
</dbReference>
<dbReference type="EMBL" id="JACGWJ010000029">
    <property type="protein sequence ID" value="KAL0303758.1"/>
    <property type="molecule type" value="Genomic_DNA"/>
</dbReference>